<feature type="non-terminal residue" evidence="1">
    <location>
        <position position="52"/>
    </location>
</feature>
<dbReference type="InterPro" id="IPR029044">
    <property type="entry name" value="Nucleotide-diphossugar_trans"/>
</dbReference>
<accession>A0A844DN54</accession>
<name>A0A844DN54_9FIRM</name>
<evidence type="ECO:0000313" key="1">
    <source>
        <dbReference type="EMBL" id="MSC53264.1"/>
    </source>
</evidence>
<dbReference type="Proteomes" id="UP000462091">
    <property type="component" value="Unassembled WGS sequence"/>
</dbReference>
<proteinExistence type="predicted"/>
<protein>
    <submittedName>
        <fullName evidence="1">Glycosyl transferase</fullName>
    </submittedName>
</protein>
<dbReference type="Gene3D" id="3.90.550.20">
    <property type="match status" value="1"/>
</dbReference>
<keyword evidence="1" id="KW-0808">Transferase</keyword>
<comment type="caution">
    <text evidence="1">The sequence shown here is derived from an EMBL/GenBank/DDBJ whole genome shotgun (WGS) entry which is preliminary data.</text>
</comment>
<reference evidence="1 2" key="1">
    <citation type="journal article" date="2019" name="Nat. Med.">
        <title>A library of human gut bacterial isolates paired with longitudinal multiomics data enables mechanistic microbiome research.</title>
        <authorList>
            <person name="Poyet M."/>
            <person name="Groussin M."/>
            <person name="Gibbons S.M."/>
            <person name="Avila-Pacheco J."/>
            <person name="Jiang X."/>
            <person name="Kearney S.M."/>
            <person name="Perrotta A.R."/>
            <person name="Berdy B."/>
            <person name="Zhao S."/>
            <person name="Lieberman T.D."/>
            <person name="Swanson P.K."/>
            <person name="Smith M."/>
            <person name="Roesemann S."/>
            <person name="Alexander J.E."/>
            <person name="Rich S.A."/>
            <person name="Livny J."/>
            <person name="Vlamakis H."/>
            <person name="Clish C."/>
            <person name="Bullock K."/>
            <person name="Deik A."/>
            <person name="Scott J."/>
            <person name="Pierce K.A."/>
            <person name="Xavier R.J."/>
            <person name="Alm E.J."/>
        </authorList>
    </citation>
    <scope>NUCLEOTIDE SEQUENCE [LARGE SCALE GENOMIC DNA]</scope>
    <source>
        <strain evidence="1 2">BIOML-B1</strain>
    </source>
</reference>
<evidence type="ECO:0000313" key="2">
    <source>
        <dbReference type="Proteomes" id="UP000462091"/>
    </source>
</evidence>
<dbReference type="EMBL" id="WKQM01000104">
    <property type="protein sequence ID" value="MSC53264.1"/>
    <property type="molecule type" value="Genomic_DNA"/>
</dbReference>
<sequence length="52" mass="6366">MIPKKIHYCWFGGNPLPQDALMCIESWKKYFPDYEIIEWNEKNFDMNSCDYI</sequence>
<dbReference type="GO" id="GO:0016740">
    <property type="term" value="F:transferase activity"/>
    <property type="evidence" value="ECO:0007669"/>
    <property type="project" value="UniProtKB-KW"/>
</dbReference>
<dbReference type="SUPFAM" id="SSF53448">
    <property type="entry name" value="Nucleotide-diphospho-sugar transferases"/>
    <property type="match status" value="1"/>
</dbReference>
<organism evidence="1 2">
    <name type="scientific">Faecalibacterium prausnitzii</name>
    <dbReference type="NCBI Taxonomy" id="853"/>
    <lineage>
        <taxon>Bacteria</taxon>
        <taxon>Bacillati</taxon>
        <taxon>Bacillota</taxon>
        <taxon>Clostridia</taxon>
        <taxon>Eubacteriales</taxon>
        <taxon>Oscillospiraceae</taxon>
        <taxon>Faecalibacterium</taxon>
    </lineage>
</organism>
<dbReference type="AlphaFoldDB" id="A0A844DN54"/>
<gene>
    <name evidence="1" type="ORF">GKE10_15550</name>
</gene>